<protein>
    <submittedName>
        <fullName evidence="2">Uncharacterized protein</fullName>
    </submittedName>
</protein>
<gene>
    <name evidence="2" type="ORF">EXIGLDRAFT_777624</name>
</gene>
<dbReference type="InParanoid" id="A0A165CXH9"/>
<evidence type="ECO:0000313" key="2">
    <source>
        <dbReference type="EMBL" id="KZV83366.1"/>
    </source>
</evidence>
<organism evidence="2 3">
    <name type="scientific">Exidia glandulosa HHB12029</name>
    <dbReference type="NCBI Taxonomy" id="1314781"/>
    <lineage>
        <taxon>Eukaryota</taxon>
        <taxon>Fungi</taxon>
        <taxon>Dikarya</taxon>
        <taxon>Basidiomycota</taxon>
        <taxon>Agaricomycotina</taxon>
        <taxon>Agaricomycetes</taxon>
        <taxon>Auriculariales</taxon>
        <taxon>Exidiaceae</taxon>
        <taxon>Exidia</taxon>
    </lineage>
</organism>
<sequence length="382" mass="43267">MTRFLINLFNFLCCSSSNRSSNSRSSRLPRSIEAEYVRELEKWMDLLDMVERLEQDNDDERLYTVTLPPSPEPTPEYSPMEPWLAAPPSSPAETASSTSYTSATSSYDLDYPFDFGDTFYAPPSPPPSPVSSLSGVVSRPCAVESAYPVPPWDLLDPLALPQPRAEQNGESFIARNATPPPSPPPSPIPQFYIPPHRRQVTPVRPPTPHPRTDRVLYTDKDGVFDRAHPDIQETDEWLAHFAIKCMRRICASGSQLALTFAKLDDEATRAINRLLVMLMPDSSGQLEPIEVDRILKHSIREHGLDYYVTFKDGCMGFVRDIDFIFVPCAESLLAAYWSNPRRSISVSQIRFLLSLPYYEFSEGDFLRELLNRMGSSQILYPY</sequence>
<dbReference type="AlphaFoldDB" id="A0A165CXH9"/>
<evidence type="ECO:0000256" key="1">
    <source>
        <dbReference type="SAM" id="MobiDB-lite"/>
    </source>
</evidence>
<feature type="region of interest" description="Disordered" evidence="1">
    <location>
        <begin position="63"/>
        <end position="103"/>
    </location>
</feature>
<accession>A0A165CXH9</accession>
<dbReference type="EMBL" id="KV426275">
    <property type="protein sequence ID" value="KZV83366.1"/>
    <property type="molecule type" value="Genomic_DNA"/>
</dbReference>
<proteinExistence type="predicted"/>
<evidence type="ECO:0000313" key="3">
    <source>
        <dbReference type="Proteomes" id="UP000077266"/>
    </source>
</evidence>
<dbReference type="Proteomes" id="UP000077266">
    <property type="component" value="Unassembled WGS sequence"/>
</dbReference>
<reference evidence="2 3" key="1">
    <citation type="journal article" date="2016" name="Mol. Biol. Evol.">
        <title>Comparative Genomics of Early-Diverging Mushroom-Forming Fungi Provides Insights into the Origins of Lignocellulose Decay Capabilities.</title>
        <authorList>
            <person name="Nagy L.G."/>
            <person name="Riley R."/>
            <person name="Tritt A."/>
            <person name="Adam C."/>
            <person name="Daum C."/>
            <person name="Floudas D."/>
            <person name="Sun H."/>
            <person name="Yadav J.S."/>
            <person name="Pangilinan J."/>
            <person name="Larsson K.H."/>
            <person name="Matsuura K."/>
            <person name="Barry K."/>
            <person name="Labutti K."/>
            <person name="Kuo R."/>
            <person name="Ohm R.A."/>
            <person name="Bhattacharya S.S."/>
            <person name="Shirouzu T."/>
            <person name="Yoshinaga Y."/>
            <person name="Martin F.M."/>
            <person name="Grigoriev I.V."/>
            <person name="Hibbett D.S."/>
        </authorList>
    </citation>
    <scope>NUCLEOTIDE SEQUENCE [LARGE SCALE GENOMIC DNA]</scope>
    <source>
        <strain evidence="2 3">HHB12029</strain>
    </source>
</reference>
<keyword evidence="3" id="KW-1185">Reference proteome</keyword>
<feature type="compositionally biased region" description="Low complexity" evidence="1">
    <location>
        <begin position="91"/>
        <end position="103"/>
    </location>
</feature>
<name>A0A165CXH9_EXIGL</name>